<comment type="subcellular location">
    <subcellularLocation>
        <location evidence="1 8">Cell outer membrane</location>
        <topology evidence="1 8">Multi-pass membrane protein</topology>
    </subcellularLocation>
</comment>
<name>A0ABR7D3Q7_9BACT</name>
<dbReference type="InterPro" id="IPR023997">
    <property type="entry name" value="TonB-dep_OMP_SusC/RagA_CS"/>
</dbReference>
<keyword evidence="3 8" id="KW-1134">Transmembrane beta strand</keyword>
<dbReference type="Proteomes" id="UP000646484">
    <property type="component" value="Unassembled WGS sequence"/>
</dbReference>
<evidence type="ECO:0000256" key="8">
    <source>
        <dbReference type="PROSITE-ProRule" id="PRU01360"/>
    </source>
</evidence>
<feature type="domain" description="TonB-dependent receptor plug" evidence="11">
    <location>
        <begin position="225"/>
        <end position="351"/>
    </location>
</feature>
<evidence type="ECO:0000256" key="6">
    <source>
        <dbReference type="ARBA" id="ARBA00023136"/>
    </source>
</evidence>
<reference evidence="12 13" key="1">
    <citation type="submission" date="2020-08" db="EMBL/GenBank/DDBJ databases">
        <title>Genome public.</title>
        <authorList>
            <person name="Liu C."/>
            <person name="Sun Q."/>
        </authorList>
    </citation>
    <scope>NUCLEOTIDE SEQUENCE [LARGE SCALE GENOMIC DNA]</scope>
    <source>
        <strain evidence="12 13">NSJ-56</strain>
    </source>
</reference>
<dbReference type="InterPro" id="IPR008969">
    <property type="entry name" value="CarboxyPept-like_regulatory"/>
</dbReference>
<dbReference type="InterPro" id="IPR023996">
    <property type="entry name" value="TonB-dep_OMP_SusC/RagA"/>
</dbReference>
<evidence type="ECO:0000313" key="13">
    <source>
        <dbReference type="Proteomes" id="UP000646484"/>
    </source>
</evidence>
<dbReference type="InterPro" id="IPR012910">
    <property type="entry name" value="Plug_dom"/>
</dbReference>
<dbReference type="Gene3D" id="2.170.130.10">
    <property type="entry name" value="TonB-dependent receptor, plug domain"/>
    <property type="match status" value="1"/>
</dbReference>
<keyword evidence="4 8" id="KW-0812">Transmembrane</keyword>
<dbReference type="Gene3D" id="2.60.40.1120">
    <property type="entry name" value="Carboxypeptidase-like, regulatory domain"/>
    <property type="match status" value="1"/>
</dbReference>
<keyword evidence="13" id="KW-1185">Reference proteome</keyword>
<evidence type="ECO:0000256" key="1">
    <source>
        <dbReference type="ARBA" id="ARBA00004571"/>
    </source>
</evidence>
<evidence type="ECO:0000259" key="11">
    <source>
        <dbReference type="Pfam" id="PF07715"/>
    </source>
</evidence>
<comment type="similarity">
    <text evidence="8 9">Belongs to the TonB-dependent receptor family.</text>
</comment>
<dbReference type="InterPro" id="IPR037066">
    <property type="entry name" value="Plug_dom_sf"/>
</dbReference>
<evidence type="ECO:0000256" key="4">
    <source>
        <dbReference type="ARBA" id="ARBA00022692"/>
    </source>
</evidence>
<keyword evidence="7 8" id="KW-0998">Cell outer membrane</keyword>
<keyword evidence="6 8" id="KW-0472">Membrane</keyword>
<organism evidence="12 13">
    <name type="scientific">Butyricimonas hominis</name>
    <dbReference type="NCBI Taxonomy" id="2763032"/>
    <lineage>
        <taxon>Bacteria</taxon>
        <taxon>Pseudomonadati</taxon>
        <taxon>Bacteroidota</taxon>
        <taxon>Bacteroidia</taxon>
        <taxon>Bacteroidales</taxon>
        <taxon>Odoribacteraceae</taxon>
        <taxon>Butyricimonas</taxon>
    </lineage>
</organism>
<evidence type="ECO:0000313" key="12">
    <source>
        <dbReference type="EMBL" id="MBC5622580.1"/>
    </source>
</evidence>
<dbReference type="Gene3D" id="2.40.170.20">
    <property type="entry name" value="TonB-dependent receptor, beta-barrel domain"/>
    <property type="match status" value="1"/>
</dbReference>
<dbReference type="Pfam" id="PF13715">
    <property type="entry name" value="CarbopepD_reg_2"/>
    <property type="match status" value="1"/>
</dbReference>
<dbReference type="NCBIfam" id="TIGR04056">
    <property type="entry name" value="OMP_RagA_SusC"/>
    <property type="match status" value="1"/>
</dbReference>
<proteinExistence type="inferred from homology"/>
<dbReference type="InterPro" id="IPR000531">
    <property type="entry name" value="Beta-barrel_TonB"/>
</dbReference>
<evidence type="ECO:0000256" key="7">
    <source>
        <dbReference type="ARBA" id="ARBA00023237"/>
    </source>
</evidence>
<dbReference type="RefSeq" id="WP_186977367.1">
    <property type="nucleotide sequence ID" value="NZ_JACOOH010000007.1"/>
</dbReference>
<keyword evidence="5 9" id="KW-0798">TonB box</keyword>
<dbReference type="Pfam" id="PF07715">
    <property type="entry name" value="Plug"/>
    <property type="match status" value="1"/>
</dbReference>
<evidence type="ECO:0000256" key="2">
    <source>
        <dbReference type="ARBA" id="ARBA00022448"/>
    </source>
</evidence>
<sequence>MNFRFGKKMRENFLHAGILKGVLLLCFMCVLKVTPAAAQKLSLTFQNATMEQVLEELKSKTSYDVLYNFEEIAKIPSVTKVFKDAFVEEILQYCLKNTNYTYNIVNNIIVIKLKEANDKKDVKVKERTVRGVVMDERGEPLPGATVMLKGTKMGVATDANGTFKITFVPMDSTVFVVSFVGMVTKEVVVSNDTKNDDKPLSIRLAEEKMEMEEVVITGYANINKKSFTGNAIKVERDELLKVSKNNVLAALQAFDPSFRIQENTEWGSDPNAVPELYIRGRSGIGVKELDADALSKSNLKNNPNLPLFIMDGFEVSVTKLYDLDMNRIENITLLKDAAATAMYGSRAANGVVVITTVAPTPGKLSVSYSMTGTVTMPDLTDYNLMNAKEKLETEVAAGIYHDDKPLNQYTLDREYNWKLDNVVRGVNTYWLSKPLRTAFNHKHSLYVDGGTDDIRFGVDLGYNNEDGVMKDSYRDRISMGLYLDYRLKSFQVKNYVSYGVTRSADSPYGKFSDYTKQLPYSEYKNGDGTYKRELEAWHLSFDNVNPLYEASLNSFNRTESHELINNLSANWYINDYLQLKGQFTVTKSTSKGRNFIDPNSKRNADELDLDNSVSGQLTVSTSESLGWDMNVILAYNRSIEKHNVNFSLGINATSTTGENVSTVYRGFPSGDFSSAGYAQDVYEKPSNGDEKSRLFGFLGMVNYSYNNIYLFDASVRVDGSSKFGTDNKTGVFWSLGGGIALHNYDFIKNAGFIDELKLRGTYGATGKVNFEPFAAKTVYNVDGEEWYETGMGASMIAMGNKKLGWETTYSTDLGVDFGFLNRLFYVTASWYNKKTVDLVNDVTIPSSTGFTTYKDNVGEMQNRGFEVSVRSNIINDRDMSFSIFANLAHNENKLLKISSSLRDYNDRVDEMYKELKIYDSESAKPYKKYEEGASTTAISVVKSHGIDPATGNEILEKRDGTLTTVWDSADQISYGDTEPDIQGSFGFNFRYKQLSLYATFMYEYGGQRYNQTLVDKVENADVYNDNVDKRVLTQRWKQPGDKAKFKKLENGKESIVRTRPSTRFVEDYNLLSLNSLTISYDLPQQWLKKAGLGMVRFELGANDLARFCTVKQERGLSYPYARTVNFSLKATF</sequence>
<protein>
    <submittedName>
        <fullName evidence="12">SusC/RagA family TonB-linked outer membrane protein</fullName>
    </submittedName>
</protein>
<feature type="domain" description="TonB-dependent receptor-like beta-barrel" evidence="10">
    <location>
        <begin position="546"/>
        <end position="901"/>
    </location>
</feature>
<dbReference type="SUPFAM" id="SSF56935">
    <property type="entry name" value="Porins"/>
    <property type="match status" value="1"/>
</dbReference>
<evidence type="ECO:0000256" key="9">
    <source>
        <dbReference type="RuleBase" id="RU003357"/>
    </source>
</evidence>
<keyword evidence="2 8" id="KW-0813">Transport</keyword>
<evidence type="ECO:0000256" key="5">
    <source>
        <dbReference type="ARBA" id="ARBA00023077"/>
    </source>
</evidence>
<dbReference type="Pfam" id="PF00593">
    <property type="entry name" value="TonB_dep_Rec_b-barrel"/>
    <property type="match status" value="1"/>
</dbReference>
<gene>
    <name evidence="12" type="ORF">H8S64_15900</name>
</gene>
<dbReference type="InterPro" id="IPR036942">
    <property type="entry name" value="Beta-barrel_TonB_sf"/>
</dbReference>
<dbReference type="EMBL" id="JACOOH010000007">
    <property type="protein sequence ID" value="MBC5622580.1"/>
    <property type="molecule type" value="Genomic_DNA"/>
</dbReference>
<evidence type="ECO:0000256" key="3">
    <source>
        <dbReference type="ARBA" id="ARBA00022452"/>
    </source>
</evidence>
<evidence type="ECO:0000259" key="10">
    <source>
        <dbReference type="Pfam" id="PF00593"/>
    </source>
</evidence>
<accession>A0ABR7D3Q7</accession>
<comment type="caution">
    <text evidence="12">The sequence shown here is derived from an EMBL/GenBank/DDBJ whole genome shotgun (WGS) entry which is preliminary data.</text>
</comment>
<dbReference type="PROSITE" id="PS52016">
    <property type="entry name" value="TONB_DEPENDENT_REC_3"/>
    <property type="match status" value="1"/>
</dbReference>
<dbReference type="NCBIfam" id="TIGR04057">
    <property type="entry name" value="SusC_RagA_signa"/>
    <property type="match status" value="1"/>
</dbReference>
<dbReference type="SUPFAM" id="SSF49464">
    <property type="entry name" value="Carboxypeptidase regulatory domain-like"/>
    <property type="match status" value="1"/>
</dbReference>
<dbReference type="InterPro" id="IPR039426">
    <property type="entry name" value="TonB-dep_rcpt-like"/>
</dbReference>